<protein>
    <submittedName>
        <fullName evidence="3">Uncharacterized protein</fullName>
    </submittedName>
</protein>
<accession>A0ABR1Y8E7</accession>
<evidence type="ECO:0000256" key="2">
    <source>
        <dbReference type="SAM" id="SignalP"/>
    </source>
</evidence>
<feature type="region of interest" description="Disordered" evidence="1">
    <location>
        <begin position="155"/>
        <end position="177"/>
    </location>
</feature>
<reference evidence="3 4" key="1">
    <citation type="journal article" date="2022" name="G3 (Bethesda)">
        <title>Enemy or ally: a genomic approach to elucidate the lifestyle of Phyllosticta citrichinaensis.</title>
        <authorList>
            <person name="Buijs V.A."/>
            <person name="Groenewald J.Z."/>
            <person name="Haridas S."/>
            <person name="LaButti K.M."/>
            <person name="Lipzen A."/>
            <person name="Martin F.M."/>
            <person name="Barry K."/>
            <person name="Grigoriev I.V."/>
            <person name="Crous P.W."/>
            <person name="Seidl M.F."/>
        </authorList>
    </citation>
    <scope>NUCLEOTIDE SEQUENCE [LARGE SCALE GENOMIC DNA]</scope>
    <source>
        <strain evidence="3 4">CBS 129764</strain>
    </source>
</reference>
<dbReference type="Proteomes" id="UP001456524">
    <property type="component" value="Unassembled WGS sequence"/>
</dbReference>
<comment type="caution">
    <text evidence="3">The sequence shown here is derived from an EMBL/GenBank/DDBJ whole genome shotgun (WGS) entry which is preliminary data.</text>
</comment>
<feature type="compositionally biased region" description="Polar residues" evidence="1">
    <location>
        <begin position="133"/>
        <end position="142"/>
    </location>
</feature>
<proteinExistence type="predicted"/>
<sequence length="198" mass="21239">MPDSTKLSFFVFAALSTSALLSNSFASISLSARGLIESNSREVALTPSHPPSLASACPRPRSRQQSPAAVPFSRCCAERAGMSIPPQTNPTASHKERKQARGDIRALLQPTNERQTKPNQTRPDQTKADQSPERSATCAQSIKSVPIFLQLNQIGERDGEERSADPSRNTARKGAKHVAASFTLCMVKGGPLGQGVSR</sequence>
<feature type="region of interest" description="Disordered" evidence="1">
    <location>
        <begin position="44"/>
        <end position="70"/>
    </location>
</feature>
<dbReference type="EMBL" id="JBBWUH010000001">
    <property type="protein sequence ID" value="KAK8177859.1"/>
    <property type="molecule type" value="Genomic_DNA"/>
</dbReference>
<feature type="signal peptide" evidence="2">
    <location>
        <begin position="1"/>
        <end position="19"/>
    </location>
</feature>
<gene>
    <name evidence="3" type="ORF">IWX90DRAFT_411265</name>
</gene>
<evidence type="ECO:0000313" key="4">
    <source>
        <dbReference type="Proteomes" id="UP001456524"/>
    </source>
</evidence>
<organism evidence="3 4">
    <name type="scientific">Phyllosticta citrichinensis</name>
    <dbReference type="NCBI Taxonomy" id="1130410"/>
    <lineage>
        <taxon>Eukaryota</taxon>
        <taxon>Fungi</taxon>
        <taxon>Dikarya</taxon>
        <taxon>Ascomycota</taxon>
        <taxon>Pezizomycotina</taxon>
        <taxon>Dothideomycetes</taxon>
        <taxon>Dothideomycetes incertae sedis</taxon>
        <taxon>Botryosphaeriales</taxon>
        <taxon>Phyllostictaceae</taxon>
        <taxon>Phyllosticta</taxon>
    </lineage>
</organism>
<keyword evidence="4" id="KW-1185">Reference proteome</keyword>
<feature type="region of interest" description="Disordered" evidence="1">
    <location>
        <begin position="81"/>
        <end position="100"/>
    </location>
</feature>
<feature type="chain" id="PRO_5046539471" evidence="2">
    <location>
        <begin position="20"/>
        <end position="198"/>
    </location>
</feature>
<evidence type="ECO:0000256" key="1">
    <source>
        <dbReference type="SAM" id="MobiDB-lite"/>
    </source>
</evidence>
<feature type="compositionally biased region" description="Polar residues" evidence="1">
    <location>
        <begin position="109"/>
        <end position="123"/>
    </location>
</feature>
<feature type="compositionally biased region" description="Basic and acidic residues" evidence="1">
    <location>
        <begin position="155"/>
        <end position="165"/>
    </location>
</feature>
<evidence type="ECO:0000313" key="3">
    <source>
        <dbReference type="EMBL" id="KAK8177859.1"/>
    </source>
</evidence>
<name>A0ABR1Y8E7_9PEZI</name>
<keyword evidence="2" id="KW-0732">Signal</keyword>
<feature type="region of interest" description="Disordered" evidence="1">
    <location>
        <begin position="107"/>
        <end position="142"/>
    </location>
</feature>